<comment type="similarity">
    <text evidence="1">Belongs to the peptidase M20A family.</text>
</comment>
<evidence type="ECO:0000313" key="3">
    <source>
        <dbReference type="Ensembl" id="ENSAOCP00000070819.1"/>
    </source>
</evidence>
<feature type="domain" description="Peptidase M20 dimerisation" evidence="2">
    <location>
        <begin position="30"/>
        <end position="123"/>
    </location>
</feature>
<organism evidence="3 4">
    <name type="scientific">Amphiprion ocellaris</name>
    <name type="common">Clown anemonefish</name>
    <dbReference type="NCBI Taxonomy" id="80972"/>
    <lineage>
        <taxon>Eukaryota</taxon>
        <taxon>Metazoa</taxon>
        <taxon>Chordata</taxon>
        <taxon>Craniata</taxon>
        <taxon>Vertebrata</taxon>
        <taxon>Euteleostomi</taxon>
        <taxon>Actinopterygii</taxon>
        <taxon>Neopterygii</taxon>
        <taxon>Teleostei</taxon>
        <taxon>Neoteleostei</taxon>
        <taxon>Acanthomorphata</taxon>
        <taxon>Ovalentaria</taxon>
        <taxon>Pomacentridae</taxon>
        <taxon>Amphiprion</taxon>
    </lineage>
</organism>
<dbReference type="SUPFAM" id="SSF55031">
    <property type="entry name" value="Bacterial exopeptidase dimerisation domain"/>
    <property type="match status" value="1"/>
</dbReference>
<evidence type="ECO:0000313" key="4">
    <source>
        <dbReference type="Proteomes" id="UP001501940"/>
    </source>
</evidence>
<reference evidence="3" key="2">
    <citation type="submission" date="2025-08" db="UniProtKB">
        <authorList>
            <consortium name="Ensembl"/>
        </authorList>
    </citation>
    <scope>IDENTIFICATION</scope>
</reference>
<reference evidence="3 4" key="1">
    <citation type="submission" date="2022-01" db="EMBL/GenBank/DDBJ databases">
        <title>A chromosome-scale genome assembly of the false clownfish, Amphiprion ocellaris.</title>
        <authorList>
            <person name="Ryu T."/>
        </authorList>
    </citation>
    <scope>NUCLEOTIDE SEQUENCE [LARGE SCALE GENOMIC DNA]</scope>
</reference>
<evidence type="ECO:0000259" key="2">
    <source>
        <dbReference type="Pfam" id="PF07687"/>
    </source>
</evidence>
<dbReference type="Gene3D" id="3.40.630.10">
    <property type="entry name" value="Zn peptidases"/>
    <property type="match status" value="1"/>
</dbReference>
<dbReference type="Gene3D" id="3.30.70.360">
    <property type="match status" value="1"/>
</dbReference>
<sequence>VKLIEAEAFADIDLVFMAHPGQQDVLLHSTVTVTYHGKASHASAYPWEGVNALDAAVLAYNISVLRQQLRPKWKLHSIIQHGGPKPNIIPDYTELLFYLRTPHAKDICDLKAKTEACCGDRLPSKLIIYPSPPHYNILPNATQAKLSEKNGEALGIQFEEPTNHITASTDFGNVSFIVPGIHPFFYICTDAFNHTKEYIQAAGVAACD</sequence>
<dbReference type="PANTHER" id="PTHR30575:SF0">
    <property type="entry name" value="XAA-ARG DIPEPTIDASE"/>
    <property type="match status" value="1"/>
</dbReference>
<dbReference type="Ensembl" id="ENSAOCT00000059559.1">
    <property type="protein sequence ID" value="ENSAOCP00000070819.1"/>
    <property type="gene ID" value="ENSAOCG00000031711.1"/>
</dbReference>
<dbReference type="GO" id="GO:0016805">
    <property type="term" value="F:dipeptidase activity"/>
    <property type="evidence" value="ECO:0007669"/>
    <property type="project" value="TreeGrafter"/>
</dbReference>
<evidence type="ECO:0000256" key="1">
    <source>
        <dbReference type="ARBA" id="ARBA00006247"/>
    </source>
</evidence>
<dbReference type="InterPro" id="IPR052030">
    <property type="entry name" value="Peptidase_M20/M20A_hydrolases"/>
</dbReference>
<accession>A0AAQ6A0J4</accession>
<dbReference type="Pfam" id="PF07687">
    <property type="entry name" value="M20_dimer"/>
    <property type="match status" value="1"/>
</dbReference>
<dbReference type="FunFam" id="3.30.70.360:FF:000004">
    <property type="entry name" value="Peptidase M20 domain-containing protein 2"/>
    <property type="match status" value="1"/>
</dbReference>
<dbReference type="Proteomes" id="UP001501940">
    <property type="component" value="Chromosome 20"/>
</dbReference>
<dbReference type="AlphaFoldDB" id="A0AAQ6A0J4"/>
<protein>
    <recommendedName>
        <fullName evidence="2">Peptidase M20 dimerisation domain-containing protein</fullName>
    </recommendedName>
</protein>
<dbReference type="InterPro" id="IPR011650">
    <property type="entry name" value="Peptidase_M20_dimer"/>
</dbReference>
<dbReference type="PANTHER" id="PTHR30575">
    <property type="entry name" value="PEPTIDASE M20"/>
    <property type="match status" value="1"/>
</dbReference>
<dbReference type="InterPro" id="IPR036264">
    <property type="entry name" value="Bact_exopeptidase_dim_dom"/>
</dbReference>
<reference evidence="3" key="3">
    <citation type="submission" date="2025-09" db="UniProtKB">
        <authorList>
            <consortium name="Ensembl"/>
        </authorList>
    </citation>
    <scope>IDENTIFICATION</scope>
</reference>
<dbReference type="GeneTree" id="ENSGT00390000003365"/>
<keyword evidence="4" id="KW-1185">Reference proteome</keyword>
<name>A0AAQ6A0J4_AMPOC</name>
<dbReference type="SUPFAM" id="SSF53187">
    <property type="entry name" value="Zn-dependent exopeptidases"/>
    <property type="match status" value="1"/>
</dbReference>
<proteinExistence type="inferred from homology"/>